<dbReference type="EMBL" id="JAFIQS020000011">
    <property type="protein sequence ID" value="KAH9476194.1"/>
    <property type="molecule type" value="Genomic_DNA"/>
</dbReference>
<keyword evidence="2" id="KW-1185">Reference proteome</keyword>
<protein>
    <submittedName>
        <fullName evidence="1">Uncharacterized protein</fullName>
    </submittedName>
</protein>
<evidence type="ECO:0000313" key="1">
    <source>
        <dbReference type="EMBL" id="KAH9476194.1"/>
    </source>
</evidence>
<evidence type="ECO:0000313" key="2">
    <source>
        <dbReference type="Proteomes" id="UP000664032"/>
    </source>
</evidence>
<reference evidence="1" key="1">
    <citation type="submission" date="2021-10" db="EMBL/GenBank/DDBJ databases">
        <title>Psilocybe cubensis genome.</title>
        <authorList>
            <person name="Mckernan K.J."/>
            <person name="Crawford S."/>
            <person name="Trippe A."/>
            <person name="Kane L.T."/>
            <person name="Mclaughlin S."/>
        </authorList>
    </citation>
    <scope>NUCLEOTIDE SEQUENCE</scope>
    <source>
        <strain evidence="1">MGC-MH-2018</strain>
    </source>
</reference>
<organism evidence="1 2">
    <name type="scientific">Psilocybe cubensis</name>
    <name type="common">Psychedelic mushroom</name>
    <name type="synonym">Stropharia cubensis</name>
    <dbReference type="NCBI Taxonomy" id="181762"/>
    <lineage>
        <taxon>Eukaryota</taxon>
        <taxon>Fungi</taxon>
        <taxon>Dikarya</taxon>
        <taxon>Basidiomycota</taxon>
        <taxon>Agaricomycotina</taxon>
        <taxon>Agaricomycetes</taxon>
        <taxon>Agaricomycetidae</taxon>
        <taxon>Agaricales</taxon>
        <taxon>Agaricineae</taxon>
        <taxon>Strophariaceae</taxon>
        <taxon>Psilocybe</taxon>
    </lineage>
</organism>
<name>A0ACB8GMC0_PSICU</name>
<comment type="caution">
    <text evidence="1">The sequence shown here is derived from an EMBL/GenBank/DDBJ whole genome shotgun (WGS) entry which is preliminary data.</text>
</comment>
<sequence length="1844" mass="199238">MSSNCPPQLQLSIQPNTTTFKTSFEQFGFHLDSPVGGTDAGGSAADTGNERNKRARSSSSLSQSSDTSDASRNTASTLASGSGSSSESSRAESSAITNEFPVILPTARSTIDPPPRLPTPVIQDIDMAEVLPENDHESTGAPLPSPQQTEDNFRLSMARFNAFESEIALLRGSQPLSPSRTRSPTPPPTLPPLSIVSSSDQHVHQHQTTYHLPRATPPDLNFFRHLPPRSPSPFLDHFLNETESTPSIISDDVAGGEEISAGEHHDLQEGSSFQNAMYHLRTNSQPTSALRRDQNQQRPLRGADESAEDDNQVFSGFRDRLNTALQRLRPASPLVPGLEDSVDGVGNEVEEQALQEMEDEADGIEGETRNSEQDTSASSYRSTVHILPPDPPTLPPIPPIAADTDADDWHERPLIDDSMETYIPSSAPSQGELEVRARREAAMQRNVRHFLSLSSSSISGLSPPSSSSSSISGNPSLRDLPLPSPILRDLHSWMQERGPFGESSTGDASNTSTPERLAASATVSQSNATNSHADQRQPIPTGAQPSQLSTSSGGVARVNEWNAYSSFSPTSASGSSGRASAEGSSSSASVSGTAQEPTGSSSFTTMDTSSSNSDSLANTTSVSSSRNTTDEAAVRSLDHGVGVGLGFGPGSARPMPSVMSSGQSPTPSRNEASDSEQTPRNDSSTLTSTANGLGQPPIQRPITRVSSGSWPSWARESGMGPLPDLDLDFSSMAGTAGSSLSSPSMSDDWRSDAFTAAPPGDRPAAVRGSPPTTTTSISLDDSFLESTMTSLDIFPTTAAPGPGPRPVNPSNSANNFRQAWSELHASPSSSSSSSHEHQHLLLSRLRHCPHNPRCVYIPGAQSSHTGAGSSTTPNPSTSEFQRPHVEPRRRLDADRHQEQHRRWLMDSDSDSDSIPLPNRIPSNSTSLLNRLHNINRAMDSTIPNPSQYRRLSSSAVRTESNQPQPNIPHPRLRTSHSHARLGSTTSLASETASERRRLDDHAAIARARAIRALSSGSRALDAESAANAANTRSGVVDDGEVDERGLRRVQEAWDEIRAMHRQLHRNVSGDRSQNAEMNASDTRSSFDRLVQNAWQSLDNPDISLSSPEDEHSAWLARSPPTPTTTAPSAASEDVDMSFTGGADAHDAYWRTFLRELGIENPFDPGHRPSSSINQNRREGRGTDPYGLGWPDIALNNDNRSSGTASSSTSPTDEGSPFTSIRMSPYATLAERNLPTFSTRDASDANIDSQPRRYPFTNYGRIPSLPSPDLGSSFSAEQAAQTVLASGLLTSRHLSGMLNRNSNFATPGNHGIGPSHYQHQSAAPSNSIPNGNHPRHVRPPRHVPLAAAHVPPTEPAPEWESMMDTTEDNSTDNGLFASMLEDREHIAQLTARHQARIANLRRANNLAEFAPGPFRNTLQHSLDQHHASRRRVGVAPSIPPSIPPLSFEDNNLASLRNPGPSSDLRTPEEGGLSPIGIPFQTGREMPARREPIRPPRPGPPAAPDAYSHPATSRSFASARAEAHRARAQNELFLLNRQMRMEASRSGDPSTQRGSAANSSLDLGDMEPAPFRRQTIEAMRNRYRSRYGTVAENLAHANRSPVYPGPLDEEEMMRDAATFSARVRRNRIQFPHEMIIFARGGGAARRGRPLGDFMRDEDFDESYESLLSLAQTLGDVKPRSTPAEVIEKMEKAQYKDWATEDSDQRCPICLDDIPFSNSATVPTGFTKSVCSNGFKRPIRAPCVANLSAPVQDSAVVILTPITIELIPSGVSQDENLLLLLLVRIQVPVKEDLLQTQTGVITRLHLPPIQVINVSIIIVIIIMASLRRHGGGVHLQHNLRITHTPSK</sequence>
<proteinExistence type="predicted"/>
<accession>A0ACB8GMC0</accession>
<gene>
    <name evidence="1" type="ORF">JR316_0011765</name>
</gene>
<dbReference type="Proteomes" id="UP000664032">
    <property type="component" value="Unassembled WGS sequence"/>
</dbReference>